<evidence type="ECO:0000313" key="2">
    <source>
        <dbReference type="EMBL" id="KAJ1153441.1"/>
    </source>
</evidence>
<dbReference type="EMBL" id="JANPWB010000009">
    <property type="protein sequence ID" value="KAJ1153441.1"/>
    <property type="molecule type" value="Genomic_DNA"/>
</dbReference>
<gene>
    <name evidence="2" type="ORF">NDU88_006200</name>
</gene>
<feature type="compositionally biased region" description="Basic and acidic residues" evidence="1">
    <location>
        <begin position="103"/>
        <end position="121"/>
    </location>
</feature>
<feature type="compositionally biased region" description="Polar residues" evidence="1">
    <location>
        <begin position="89"/>
        <end position="100"/>
    </location>
</feature>
<reference evidence="2" key="1">
    <citation type="journal article" date="2022" name="bioRxiv">
        <title>Sequencing and chromosome-scale assembly of the giantPleurodeles waltlgenome.</title>
        <authorList>
            <person name="Brown T."/>
            <person name="Elewa A."/>
            <person name="Iarovenko S."/>
            <person name="Subramanian E."/>
            <person name="Araus A.J."/>
            <person name="Petzold A."/>
            <person name="Susuki M."/>
            <person name="Suzuki K.-i.T."/>
            <person name="Hayashi T."/>
            <person name="Toyoda A."/>
            <person name="Oliveira C."/>
            <person name="Osipova E."/>
            <person name="Leigh N.D."/>
            <person name="Simon A."/>
            <person name="Yun M.H."/>
        </authorList>
    </citation>
    <scope>NUCLEOTIDE SEQUENCE</scope>
    <source>
        <strain evidence="2">20211129_DDA</strain>
        <tissue evidence="2">Liver</tissue>
    </source>
</reference>
<keyword evidence="3" id="KW-1185">Reference proteome</keyword>
<accession>A0AAV7RKV0</accession>
<comment type="caution">
    <text evidence="2">The sequence shown here is derived from an EMBL/GenBank/DDBJ whole genome shotgun (WGS) entry which is preliminary data.</text>
</comment>
<evidence type="ECO:0000313" key="3">
    <source>
        <dbReference type="Proteomes" id="UP001066276"/>
    </source>
</evidence>
<protein>
    <submittedName>
        <fullName evidence="2">Uncharacterized protein</fullName>
    </submittedName>
</protein>
<proteinExistence type="predicted"/>
<sequence length="121" mass="13155">MVWTAGSGPEVPVRVRAPLGHQQVERVQSGVVRPTTGEAKSLGLGVQDFYPLHEGVLSTSRGTVAAHQEVINDVLLDYEEEDELEDVFSGQQKAVQSGASRTVAREADKKAVQSDRWVGRD</sequence>
<dbReference type="Proteomes" id="UP001066276">
    <property type="component" value="Chromosome 5"/>
</dbReference>
<feature type="region of interest" description="Disordered" evidence="1">
    <location>
        <begin position="87"/>
        <end position="121"/>
    </location>
</feature>
<evidence type="ECO:0000256" key="1">
    <source>
        <dbReference type="SAM" id="MobiDB-lite"/>
    </source>
</evidence>
<name>A0AAV7RKV0_PLEWA</name>
<dbReference type="AlphaFoldDB" id="A0AAV7RKV0"/>
<organism evidence="2 3">
    <name type="scientific">Pleurodeles waltl</name>
    <name type="common">Iberian ribbed newt</name>
    <dbReference type="NCBI Taxonomy" id="8319"/>
    <lineage>
        <taxon>Eukaryota</taxon>
        <taxon>Metazoa</taxon>
        <taxon>Chordata</taxon>
        <taxon>Craniata</taxon>
        <taxon>Vertebrata</taxon>
        <taxon>Euteleostomi</taxon>
        <taxon>Amphibia</taxon>
        <taxon>Batrachia</taxon>
        <taxon>Caudata</taxon>
        <taxon>Salamandroidea</taxon>
        <taxon>Salamandridae</taxon>
        <taxon>Pleurodelinae</taxon>
        <taxon>Pleurodeles</taxon>
    </lineage>
</organism>